<feature type="domain" description="Shieldin complex subunit 2 C-terminal" evidence="2">
    <location>
        <begin position="611"/>
        <end position="727"/>
    </location>
</feature>
<name>A0A3B3YHA7_9TELE</name>
<feature type="domain" description="Shieldin complex subunit 2 second OB fold" evidence="4">
    <location>
        <begin position="484"/>
        <end position="534"/>
    </location>
</feature>
<protein>
    <submittedName>
        <fullName evidence="5">Uncharacterized protein</fullName>
    </submittedName>
</protein>
<evidence type="ECO:0000256" key="1">
    <source>
        <dbReference type="SAM" id="MobiDB-lite"/>
    </source>
</evidence>
<feature type="region of interest" description="Disordered" evidence="1">
    <location>
        <begin position="95"/>
        <end position="129"/>
    </location>
</feature>
<feature type="region of interest" description="Disordered" evidence="1">
    <location>
        <begin position="296"/>
        <end position="330"/>
    </location>
</feature>
<dbReference type="GO" id="GO:0035861">
    <property type="term" value="C:site of double-strand break"/>
    <property type="evidence" value="ECO:0007669"/>
    <property type="project" value="TreeGrafter"/>
</dbReference>
<dbReference type="PANTHER" id="PTHR14495">
    <property type="entry name" value="SHIELDIN COMPLEX SUBUNIT 2"/>
    <property type="match status" value="1"/>
</dbReference>
<keyword evidence="6" id="KW-1185">Reference proteome</keyword>
<reference evidence="5" key="2">
    <citation type="submission" date="2025-09" db="UniProtKB">
        <authorList>
            <consortium name="Ensembl"/>
        </authorList>
    </citation>
    <scope>IDENTIFICATION</scope>
</reference>
<accession>A0A3B3YHA7</accession>
<dbReference type="Ensembl" id="ENSPMET00000001799.1">
    <property type="protein sequence ID" value="ENSPMEP00000026732.1"/>
    <property type="gene ID" value="ENSPMEG00000010676.1"/>
</dbReference>
<evidence type="ECO:0000259" key="2">
    <source>
        <dbReference type="Pfam" id="PF15793"/>
    </source>
</evidence>
<dbReference type="InterPro" id="IPR053944">
    <property type="entry name" value="SHLD2_OB2"/>
</dbReference>
<dbReference type="Proteomes" id="UP000261480">
    <property type="component" value="Unplaced"/>
</dbReference>
<dbReference type="Pfam" id="PF22779">
    <property type="entry name" value="OB_SHLD2_2nd"/>
    <property type="match status" value="1"/>
</dbReference>
<organism evidence="5 6">
    <name type="scientific">Poecilia mexicana</name>
    <dbReference type="NCBI Taxonomy" id="48701"/>
    <lineage>
        <taxon>Eukaryota</taxon>
        <taxon>Metazoa</taxon>
        <taxon>Chordata</taxon>
        <taxon>Craniata</taxon>
        <taxon>Vertebrata</taxon>
        <taxon>Euteleostomi</taxon>
        <taxon>Actinopterygii</taxon>
        <taxon>Neopterygii</taxon>
        <taxon>Teleostei</taxon>
        <taxon>Neoteleostei</taxon>
        <taxon>Acanthomorphata</taxon>
        <taxon>Ovalentaria</taxon>
        <taxon>Atherinomorphae</taxon>
        <taxon>Cyprinodontiformes</taxon>
        <taxon>Poeciliidae</taxon>
        <taxon>Poeciliinae</taxon>
        <taxon>Poecilia</taxon>
    </lineage>
</organism>
<dbReference type="InterPro" id="IPR031589">
    <property type="entry name" value="SHLD2_C"/>
</dbReference>
<reference evidence="5" key="1">
    <citation type="submission" date="2025-08" db="UniProtKB">
        <authorList>
            <consortium name="Ensembl"/>
        </authorList>
    </citation>
    <scope>IDENTIFICATION</scope>
</reference>
<evidence type="ECO:0000313" key="5">
    <source>
        <dbReference type="Ensembl" id="ENSPMEP00000026732.1"/>
    </source>
</evidence>
<feature type="domain" description="Shieldin complex subunit 2 first OB fold" evidence="3">
    <location>
        <begin position="328"/>
        <end position="444"/>
    </location>
</feature>
<evidence type="ECO:0000259" key="3">
    <source>
        <dbReference type="Pfam" id="PF21669"/>
    </source>
</evidence>
<dbReference type="GO" id="GO:0010569">
    <property type="term" value="P:regulation of double-strand break repair via homologous recombination"/>
    <property type="evidence" value="ECO:0007669"/>
    <property type="project" value="TreeGrafter"/>
</dbReference>
<dbReference type="InterPro" id="IPR049507">
    <property type="entry name" value="SHLD2_OB1"/>
</dbReference>
<feature type="compositionally biased region" description="Low complexity" evidence="1">
    <location>
        <begin position="319"/>
        <end position="330"/>
    </location>
</feature>
<dbReference type="Pfam" id="PF21669">
    <property type="entry name" value="SHLD2_OB1"/>
    <property type="match status" value="1"/>
</dbReference>
<dbReference type="InterPro" id="IPR012340">
    <property type="entry name" value="NA-bd_OB-fold"/>
</dbReference>
<dbReference type="AlphaFoldDB" id="A0A3B3YHA7"/>
<feature type="compositionally biased region" description="Pro residues" evidence="1">
    <location>
        <begin position="207"/>
        <end position="244"/>
    </location>
</feature>
<dbReference type="PANTHER" id="PTHR14495:SF2">
    <property type="entry name" value="SHIELDIN COMPLEX SUBUNIT 2"/>
    <property type="match status" value="1"/>
</dbReference>
<proteinExistence type="predicted"/>
<sequence length="747" mass="81598">MHQRPKIHIFLGAPPPLPPSPKMEEEEERPAGWRHLELTWRAGRLRPTAGEEGLIPLRDSGVLPVFCLWDPTRWLLLVLGVEPKWILNDDPVLSDVPGNEDQSKENATEPELGRATGSARGRSDGDEGLASEAGALRTEGDSDGSGEDLCSASIQEYLDRCFPLAQQEPEPKQQPPSTRTQFLSTWTLSQALILRRRHAVQSAPIPDKAPPIPDKAPPIPDKPPPIPDKAPPIPDKTPPIPPVSPLSGSSSTPELFSLAASSLGDSMELFSHTCPASRAEQGGVIMEVTADGVLCSQESDPQTSPTSPPCSKKPRPSEESTSAAPESSTSITRLNRCDQVGRRYSVLVVVVHPCHLKEVQVRSGPSAGSRVPLASMVVTDQSGAEMKVVLWRRAAFWVLTVSPGEVLLITGLQVREDRWRAETVLQSTFSSKLLNLGHASTSPPGTAAASLQPPLPRCVYLSLSPHRPQQDLNRLPYATLRSLRVNTLVHALLRVTDEAESWNRSAVQMKAVLAVQQPGGQQRALLLWGAAMDWEGLTSDLTELHSTPWSSVRALDPTDHRALDFLRAWRRPGPSGTALELDLDTLLSQKYSGESGPARQNRNHARTGFQFQEAPGDITYTGCGRCAAELDTDRNGIYTPCYACLPLTALRRFYRPGVLTVSGRGSPHLTVRVPPVPLQKILQTHVQVAAEKLQALLALPRKWVVITVRSHFLCDQNSVPLSQDFTLPHGPYTDNPMWDPYGLPSFS</sequence>
<dbReference type="GO" id="GO:0005634">
    <property type="term" value="C:nucleus"/>
    <property type="evidence" value="ECO:0007669"/>
    <property type="project" value="TreeGrafter"/>
</dbReference>
<feature type="region of interest" description="Disordered" evidence="1">
    <location>
        <begin position="199"/>
        <end position="253"/>
    </location>
</feature>
<dbReference type="Gene3D" id="2.40.50.140">
    <property type="entry name" value="Nucleic acid-binding proteins"/>
    <property type="match status" value="1"/>
</dbReference>
<dbReference type="InterPro" id="IPR029715">
    <property type="entry name" value="FAM35A"/>
</dbReference>
<evidence type="ECO:0000259" key="4">
    <source>
        <dbReference type="Pfam" id="PF22779"/>
    </source>
</evidence>
<dbReference type="Pfam" id="PF15793">
    <property type="entry name" value="SHLD2_C"/>
    <property type="match status" value="1"/>
</dbReference>
<dbReference type="SUPFAM" id="SSF50249">
    <property type="entry name" value="Nucleic acid-binding proteins"/>
    <property type="match status" value="1"/>
</dbReference>
<feature type="compositionally biased region" description="Low complexity" evidence="1">
    <location>
        <begin position="296"/>
        <end position="305"/>
    </location>
</feature>
<evidence type="ECO:0000313" key="6">
    <source>
        <dbReference type="Proteomes" id="UP000261480"/>
    </source>
</evidence>